<accession>A0A449AF83</accession>
<evidence type="ECO:0008006" key="4">
    <source>
        <dbReference type="Google" id="ProtNLM"/>
    </source>
</evidence>
<feature type="transmembrane region" description="Helical" evidence="1">
    <location>
        <begin position="20"/>
        <end position="39"/>
    </location>
</feature>
<name>A0A449AF83_9BACT</name>
<keyword evidence="1" id="KW-0812">Transmembrane</keyword>
<dbReference type="Proteomes" id="UP000289952">
    <property type="component" value="Chromosome"/>
</dbReference>
<feature type="transmembrane region" description="Helical" evidence="1">
    <location>
        <begin position="51"/>
        <end position="69"/>
    </location>
</feature>
<dbReference type="OrthoDB" id="401346at2"/>
<protein>
    <recommendedName>
        <fullName evidence="4">DUF3899 domain-containing protein</fullName>
    </recommendedName>
</protein>
<gene>
    <name evidence="2" type="ORF">NCTC10118_00668</name>
</gene>
<evidence type="ECO:0000313" key="2">
    <source>
        <dbReference type="EMBL" id="VEU63619.1"/>
    </source>
</evidence>
<evidence type="ECO:0000313" key="3">
    <source>
        <dbReference type="Proteomes" id="UP000289952"/>
    </source>
</evidence>
<organism evidence="2 3">
    <name type="scientific">Mycoplasmopsis bovirhinis</name>
    <dbReference type="NCBI Taxonomy" id="29553"/>
    <lineage>
        <taxon>Bacteria</taxon>
        <taxon>Bacillati</taxon>
        <taxon>Mycoplasmatota</taxon>
        <taxon>Mycoplasmoidales</taxon>
        <taxon>Metamycoplasmataceae</taxon>
        <taxon>Mycoplasmopsis</taxon>
    </lineage>
</organism>
<dbReference type="AlphaFoldDB" id="A0A449AF83"/>
<proteinExistence type="predicted"/>
<dbReference type="EMBL" id="LR214972">
    <property type="protein sequence ID" value="VEU63619.1"/>
    <property type="molecule type" value="Genomic_DNA"/>
</dbReference>
<sequence>MIKKLWFRFKQEIVKKDFYLILAFALIIFLSIIIIDLILKKSYNTKQFLNLLALAAIVTSSILLVILIIKKNFWKSLTKPFKDSKTSVGSFKEERKMRYMSFEEKKIYRQKITERNLAKQAKPEIDNLIYYFHILIFFFLFSIFFIITYFI</sequence>
<evidence type="ECO:0000256" key="1">
    <source>
        <dbReference type="SAM" id="Phobius"/>
    </source>
</evidence>
<dbReference type="RefSeq" id="WP_129621827.1">
    <property type="nucleotide sequence ID" value="NZ_LR214972.1"/>
</dbReference>
<reference evidence="2 3" key="1">
    <citation type="submission" date="2019-01" db="EMBL/GenBank/DDBJ databases">
        <authorList>
            <consortium name="Pathogen Informatics"/>
        </authorList>
    </citation>
    <scope>NUCLEOTIDE SEQUENCE [LARGE SCALE GENOMIC DNA]</scope>
    <source>
        <strain evidence="2 3">NCTC10118</strain>
    </source>
</reference>
<keyword evidence="1" id="KW-0472">Membrane</keyword>
<keyword evidence="3" id="KW-1185">Reference proteome</keyword>
<feature type="transmembrane region" description="Helical" evidence="1">
    <location>
        <begin position="128"/>
        <end position="150"/>
    </location>
</feature>
<keyword evidence="1" id="KW-1133">Transmembrane helix</keyword>